<accession>Q0UVT8</accession>
<gene>
    <name evidence="2" type="ORF">SNOG_04126</name>
</gene>
<evidence type="ECO:0000256" key="1">
    <source>
        <dbReference type="SAM" id="MobiDB-lite"/>
    </source>
</evidence>
<dbReference type="KEGG" id="pno:SNOG_04126"/>
<reference evidence="3" key="1">
    <citation type="journal article" date="2007" name="Plant Cell">
        <title>Dothideomycete-plant interactions illuminated by genome sequencing and EST analysis of the wheat pathogen Stagonospora nodorum.</title>
        <authorList>
            <person name="Hane J.K."/>
            <person name="Lowe R.G."/>
            <person name="Solomon P.S."/>
            <person name="Tan K.C."/>
            <person name="Schoch C.L."/>
            <person name="Spatafora J.W."/>
            <person name="Crous P.W."/>
            <person name="Kodira C."/>
            <person name="Birren B.W."/>
            <person name="Galagan J.E."/>
            <person name="Torriani S.F."/>
            <person name="McDonald B.A."/>
            <person name="Oliver R.P."/>
        </authorList>
    </citation>
    <scope>NUCLEOTIDE SEQUENCE [LARGE SCALE GENOMIC DNA]</scope>
    <source>
        <strain evidence="3">SN15 / ATCC MYA-4574 / FGSC 10173</strain>
    </source>
</reference>
<dbReference type="EMBL" id="CH445330">
    <property type="protein sequence ID" value="EAT87886.1"/>
    <property type="molecule type" value="Genomic_DNA"/>
</dbReference>
<dbReference type="InParanoid" id="Q0UVT8"/>
<feature type="region of interest" description="Disordered" evidence="1">
    <location>
        <begin position="16"/>
        <end position="53"/>
    </location>
</feature>
<dbReference type="AlphaFoldDB" id="Q0UVT8"/>
<evidence type="ECO:0000313" key="3">
    <source>
        <dbReference type="Proteomes" id="UP000001055"/>
    </source>
</evidence>
<dbReference type="GeneID" id="5971418"/>
<organism evidence="2 3">
    <name type="scientific">Phaeosphaeria nodorum (strain SN15 / ATCC MYA-4574 / FGSC 10173)</name>
    <name type="common">Glume blotch fungus</name>
    <name type="synonym">Parastagonospora nodorum</name>
    <dbReference type="NCBI Taxonomy" id="321614"/>
    <lineage>
        <taxon>Eukaryota</taxon>
        <taxon>Fungi</taxon>
        <taxon>Dikarya</taxon>
        <taxon>Ascomycota</taxon>
        <taxon>Pezizomycotina</taxon>
        <taxon>Dothideomycetes</taxon>
        <taxon>Pleosporomycetidae</taxon>
        <taxon>Pleosporales</taxon>
        <taxon>Pleosporineae</taxon>
        <taxon>Phaeosphaeriaceae</taxon>
        <taxon>Parastagonospora</taxon>
    </lineage>
</organism>
<feature type="compositionally biased region" description="Basic and acidic residues" evidence="1">
    <location>
        <begin position="25"/>
        <end position="38"/>
    </location>
</feature>
<sequence>MVLCERLVPFLYNKSLHRKPGCNHNFDHSDSGPQDRHPSPPYSNRGSALVASASRGSGQYRVIAAPPPAACLCETQGGGEIGEQGHAQVRVARKAKENVARHSKYESWMDGSF</sequence>
<dbReference type="RefSeq" id="XP_001794550.1">
    <property type="nucleotide sequence ID" value="XM_001794498.1"/>
</dbReference>
<proteinExistence type="predicted"/>
<dbReference type="HOGENOM" id="CLU_2134416_0_0_1"/>
<protein>
    <submittedName>
        <fullName evidence="2">Uncharacterized protein</fullName>
    </submittedName>
</protein>
<evidence type="ECO:0000313" key="2">
    <source>
        <dbReference type="EMBL" id="EAT87886.1"/>
    </source>
</evidence>
<dbReference type="Proteomes" id="UP000001055">
    <property type="component" value="Unassembled WGS sequence"/>
</dbReference>
<name>Q0UVT8_PHANO</name>